<dbReference type="EMBL" id="CM042885">
    <property type="protein sequence ID" value="KAI4366502.1"/>
    <property type="molecule type" value="Genomic_DNA"/>
</dbReference>
<gene>
    <name evidence="1" type="ORF">MLD38_022373</name>
</gene>
<evidence type="ECO:0000313" key="1">
    <source>
        <dbReference type="EMBL" id="KAI4366502.1"/>
    </source>
</evidence>
<reference evidence="2" key="1">
    <citation type="journal article" date="2023" name="Front. Plant Sci.">
        <title>Chromosomal-level genome assembly of Melastoma candidum provides insights into trichome evolution.</title>
        <authorList>
            <person name="Zhong Y."/>
            <person name="Wu W."/>
            <person name="Sun C."/>
            <person name="Zou P."/>
            <person name="Liu Y."/>
            <person name="Dai S."/>
            <person name="Zhou R."/>
        </authorList>
    </citation>
    <scope>NUCLEOTIDE SEQUENCE [LARGE SCALE GENOMIC DNA]</scope>
</reference>
<proteinExistence type="predicted"/>
<organism evidence="1 2">
    <name type="scientific">Melastoma candidum</name>
    <dbReference type="NCBI Taxonomy" id="119954"/>
    <lineage>
        <taxon>Eukaryota</taxon>
        <taxon>Viridiplantae</taxon>
        <taxon>Streptophyta</taxon>
        <taxon>Embryophyta</taxon>
        <taxon>Tracheophyta</taxon>
        <taxon>Spermatophyta</taxon>
        <taxon>Magnoliopsida</taxon>
        <taxon>eudicotyledons</taxon>
        <taxon>Gunneridae</taxon>
        <taxon>Pentapetalae</taxon>
        <taxon>rosids</taxon>
        <taxon>malvids</taxon>
        <taxon>Myrtales</taxon>
        <taxon>Melastomataceae</taxon>
        <taxon>Melastomatoideae</taxon>
        <taxon>Melastomateae</taxon>
        <taxon>Melastoma</taxon>
    </lineage>
</organism>
<comment type="caution">
    <text evidence="1">The sequence shown here is derived from an EMBL/GenBank/DDBJ whole genome shotgun (WGS) entry which is preliminary data.</text>
</comment>
<evidence type="ECO:0000313" key="2">
    <source>
        <dbReference type="Proteomes" id="UP001057402"/>
    </source>
</evidence>
<protein>
    <submittedName>
        <fullName evidence="1">Uncharacterized protein</fullName>
    </submittedName>
</protein>
<name>A0ACB9QM19_9MYRT</name>
<dbReference type="Proteomes" id="UP001057402">
    <property type="component" value="Chromosome 6"/>
</dbReference>
<sequence>MITAERDKPILPPSHPSLLSPVTMEALSEKAKIYVGKLPVGATDDVLSAYFAKYGRVLHATIPKGGSPRNPKDFGFVWFADEDSAKAAVWDVEEHVILGTKVEVKESDRRRQPSVQQGRTGCHNCNGRNPKKIFIGGLPSDLTQDEFKSLFERYGETTDAVIIVESPSRRPRGFGFVTFASEESAREVLQHNQYLIRGKAVEVKAAIPKEEPGSSGNHGGHSPGRYHPPPATDGHSYHASPWYEYPTYFPVTPFVPHHGCQPWPTLGLPHAGASPYYSPSKHNFGATRGFKPIKISEPPEGRGSSSASGAKGPSPAPAEGTGDVQLSTPGENNDGTGPSPVSEDCRDNTRPSPPGESNGTSASPPNEE</sequence>
<keyword evidence="2" id="KW-1185">Reference proteome</keyword>
<accession>A0ACB9QM19</accession>